<gene>
    <name evidence="5" type="ORF">HB943_01650</name>
</gene>
<evidence type="ECO:0000256" key="2">
    <source>
        <dbReference type="ARBA" id="ARBA00022747"/>
    </source>
</evidence>
<dbReference type="SUPFAM" id="SSF116734">
    <property type="entry name" value="DNA methylase specificity domain"/>
    <property type="match status" value="2"/>
</dbReference>
<accession>A0A841Z2Z4</accession>
<evidence type="ECO:0000313" key="5">
    <source>
        <dbReference type="EMBL" id="MBC1499289.1"/>
    </source>
</evidence>
<evidence type="ECO:0000256" key="1">
    <source>
        <dbReference type="ARBA" id="ARBA00010923"/>
    </source>
</evidence>
<feature type="domain" description="Type I restriction modification DNA specificity" evidence="4">
    <location>
        <begin position="197"/>
        <end position="360"/>
    </location>
</feature>
<dbReference type="RefSeq" id="WP_185424146.1">
    <property type="nucleotide sequence ID" value="NZ_JAARRL010000002.1"/>
</dbReference>
<reference evidence="5 6" key="1">
    <citation type="submission" date="2020-03" db="EMBL/GenBank/DDBJ databases">
        <title>Soil Listeria distribution.</title>
        <authorList>
            <person name="Liao J."/>
            <person name="Wiedmann M."/>
        </authorList>
    </citation>
    <scope>NUCLEOTIDE SEQUENCE [LARGE SCALE GENOMIC DNA]</scope>
    <source>
        <strain evidence="5 6">FSL L7-1523</strain>
    </source>
</reference>
<name>A0A841Z2Z4_9LIST</name>
<dbReference type="AlphaFoldDB" id="A0A841Z2Z4"/>
<keyword evidence="2" id="KW-0680">Restriction system</keyword>
<proteinExistence type="inferred from homology"/>
<organism evidence="5 6">
    <name type="scientific">Listeria weihenstephanensis</name>
    <dbReference type="NCBI Taxonomy" id="1006155"/>
    <lineage>
        <taxon>Bacteria</taxon>
        <taxon>Bacillati</taxon>
        <taxon>Bacillota</taxon>
        <taxon>Bacilli</taxon>
        <taxon>Bacillales</taxon>
        <taxon>Listeriaceae</taxon>
        <taxon>Listeria</taxon>
    </lineage>
</organism>
<keyword evidence="3" id="KW-0238">DNA-binding</keyword>
<sequence length="373" mass="42796">MLYQAWEQRKLGEIVNRLNKTSNSSQLPKIEFEDIIAGEGRLNKNITSKFDGRKGILFKPNNILYGKLRPYLKNWLFPKFEGIALGDFWVFEAKDTIPSFIYNLIQSDSYQKIANDTSGTKMPRSDWKKVSNSDFLVPKEKIEQQKIGSFFQQFDHTIALHQRKLDALKLMKQGFLQQMFPVNGKKVPKVRFVDFDDDWEQFMLGKLVQITMGQSPKSINYTDNPSDYILVQGNADMRNGQVVPRVWTKQATRTADIGDIILSVRAPVGDVGKTDYHVALGHGVAGIKGNEFIYQILLKMKIDKYWVEYSVGSTFESINSNDLKEAPISVPNEREQKKVGAFFSQLDETIALDQKKLDKLNILKKAYLKNMFI</sequence>
<evidence type="ECO:0000259" key="4">
    <source>
        <dbReference type="Pfam" id="PF01420"/>
    </source>
</evidence>
<dbReference type="GO" id="GO:0009307">
    <property type="term" value="P:DNA restriction-modification system"/>
    <property type="evidence" value="ECO:0007669"/>
    <property type="project" value="UniProtKB-KW"/>
</dbReference>
<comment type="caution">
    <text evidence="5">The sequence shown here is derived from an EMBL/GenBank/DDBJ whole genome shotgun (WGS) entry which is preliminary data.</text>
</comment>
<dbReference type="PANTHER" id="PTHR30408">
    <property type="entry name" value="TYPE-1 RESTRICTION ENZYME ECOKI SPECIFICITY PROTEIN"/>
    <property type="match status" value="1"/>
</dbReference>
<dbReference type="InterPro" id="IPR052021">
    <property type="entry name" value="Type-I_RS_S_subunit"/>
</dbReference>
<dbReference type="EMBL" id="JAARRL010000002">
    <property type="protein sequence ID" value="MBC1499289.1"/>
    <property type="molecule type" value="Genomic_DNA"/>
</dbReference>
<feature type="domain" description="Type I restriction modification DNA specificity" evidence="4">
    <location>
        <begin position="5"/>
        <end position="169"/>
    </location>
</feature>
<protein>
    <submittedName>
        <fullName evidence="5">Restriction endonuclease subunit S</fullName>
    </submittedName>
</protein>
<dbReference type="GO" id="GO:0004519">
    <property type="term" value="F:endonuclease activity"/>
    <property type="evidence" value="ECO:0007669"/>
    <property type="project" value="UniProtKB-KW"/>
</dbReference>
<dbReference type="Proteomes" id="UP000564536">
    <property type="component" value="Unassembled WGS sequence"/>
</dbReference>
<dbReference type="Gene3D" id="3.90.220.20">
    <property type="entry name" value="DNA methylase specificity domains"/>
    <property type="match status" value="2"/>
</dbReference>
<keyword evidence="5" id="KW-0255">Endonuclease</keyword>
<dbReference type="Pfam" id="PF01420">
    <property type="entry name" value="Methylase_S"/>
    <property type="match status" value="2"/>
</dbReference>
<dbReference type="InterPro" id="IPR044946">
    <property type="entry name" value="Restrct_endonuc_typeI_TRD_sf"/>
</dbReference>
<dbReference type="PANTHER" id="PTHR30408:SF12">
    <property type="entry name" value="TYPE I RESTRICTION ENZYME MJAVIII SPECIFICITY SUBUNIT"/>
    <property type="match status" value="1"/>
</dbReference>
<evidence type="ECO:0000256" key="3">
    <source>
        <dbReference type="ARBA" id="ARBA00023125"/>
    </source>
</evidence>
<dbReference type="GO" id="GO:0003677">
    <property type="term" value="F:DNA binding"/>
    <property type="evidence" value="ECO:0007669"/>
    <property type="project" value="UniProtKB-KW"/>
</dbReference>
<keyword evidence="5" id="KW-0378">Hydrolase</keyword>
<dbReference type="CDD" id="cd17494">
    <property type="entry name" value="RMtype1_S_Sma198ORF994P-TRD2-CR2_like"/>
    <property type="match status" value="1"/>
</dbReference>
<keyword evidence="5" id="KW-0540">Nuclease</keyword>
<comment type="similarity">
    <text evidence="1">Belongs to the type-I restriction system S methylase family.</text>
</comment>
<evidence type="ECO:0000313" key="6">
    <source>
        <dbReference type="Proteomes" id="UP000564536"/>
    </source>
</evidence>
<dbReference type="InterPro" id="IPR000055">
    <property type="entry name" value="Restrct_endonuc_typeI_TRD"/>
</dbReference>